<proteinExistence type="predicted"/>
<dbReference type="CDD" id="cd00525">
    <property type="entry name" value="AE_Prim_S_like"/>
    <property type="match status" value="1"/>
</dbReference>
<keyword evidence="3" id="KW-1185">Reference proteome</keyword>
<evidence type="ECO:0000313" key="3">
    <source>
        <dbReference type="Proteomes" id="UP000305730"/>
    </source>
</evidence>
<name>A0A5S3XK22_9GAMM</name>
<gene>
    <name evidence="2" type="ORF">CWB96_17885</name>
    <name evidence="1" type="ORF">CWB97_15115</name>
</gene>
<dbReference type="Proteomes" id="UP000307706">
    <property type="component" value="Unassembled WGS sequence"/>
</dbReference>
<dbReference type="Proteomes" id="UP000305730">
    <property type="component" value="Unassembled WGS sequence"/>
</dbReference>
<dbReference type="EMBL" id="PNCK01000058">
    <property type="protein sequence ID" value="TMP41299.1"/>
    <property type="molecule type" value="Genomic_DNA"/>
</dbReference>
<dbReference type="EMBL" id="PNCL01000106">
    <property type="protein sequence ID" value="TMP55111.1"/>
    <property type="molecule type" value="Genomic_DNA"/>
</dbReference>
<evidence type="ECO:0000313" key="2">
    <source>
        <dbReference type="EMBL" id="TMP55111.1"/>
    </source>
</evidence>
<protein>
    <recommendedName>
        <fullName evidence="5">Replication protein</fullName>
    </recommendedName>
</protein>
<evidence type="ECO:0000313" key="4">
    <source>
        <dbReference type="Proteomes" id="UP000307706"/>
    </source>
</evidence>
<reference evidence="3 4" key="1">
    <citation type="submission" date="2017-12" db="EMBL/GenBank/DDBJ databases">
        <authorList>
            <person name="Paulsen S."/>
            <person name="Gram L.K."/>
        </authorList>
    </citation>
    <scope>NUCLEOTIDE SEQUENCE [LARGE SCALE GENOMIC DNA]</scope>
    <source>
        <strain evidence="2 4">S2231</strain>
        <strain evidence="1 3">S2233</strain>
    </source>
</reference>
<organism evidence="2 4">
    <name type="scientific">Pseudoalteromonas citrea</name>
    <dbReference type="NCBI Taxonomy" id="43655"/>
    <lineage>
        <taxon>Bacteria</taxon>
        <taxon>Pseudomonadati</taxon>
        <taxon>Pseudomonadota</taxon>
        <taxon>Gammaproteobacteria</taxon>
        <taxon>Alteromonadales</taxon>
        <taxon>Pseudoalteromonadaceae</taxon>
        <taxon>Pseudoalteromonas</taxon>
    </lineage>
</organism>
<evidence type="ECO:0000313" key="1">
    <source>
        <dbReference type="EMBL" id="TMP41299.1"/>
    </source>
</evidence>
<comment type="caution">
    <text evidence="2">The sequence shown here is derived from an EMBL/GenBank/DDBJ whole genome shotgun (WGS) entry which is preliminary data.</text>
</comment>
<reference evidence="3 4" key="2">
    <citation type="submission" date="2019-06" db="EMBL/GenBank/DDBJ databases">
        <title>Co-occurence of chitin degradation, pigmentation and bioactivity in marine Pseudoalteromonas.</title>
        <authorList>
            <person name="Sonnenschein E.C."/>
            <person name="Bech P.K."/>
        </authorList>
    </citation>
    <scope>NUCLEOTIDE SEQUENCE [LARGE SCALE GENOMIC DNA]</scope>
    <source>
        <strain evidence="4">S2231</strain>
        <strain evidence="3">S2233</strain>
    </source>
</reference>
<accession>A0A5S3XK22</accession>
<reference evidence="2" key="3">
    <citation type="submission" date="2019-09" db="EMBL/GenBank/DDBJ databases">
        <title>Co-occurence of chitin degradation, pigmentation and bioactivity in marine Pseudoalteromonas.</title>
        <authorList>
            <person name="Sonnenschein E.C."/>
            <person name="Bech P.K."/>
        </authorList>
    </citation>
    <scope>NUCLEOTIDE SEQUENCE</scope>
    <source>
        <strain evidence="2">S2231</strain>
        <strain evidence="1">S2233</strain>
    </source>
</reference>
<dbReference type="RefSeq" id="WP_212751973.1">
    <property type="nucleotide sequence ID" value="NZ_PNCK01000058.1"/>
</dbReference>
<dbReference type="AlphaFoldDB" id="A0A5S3XK22"/>
<sequence length="466" mass="54255">MLALQERPPLLWPEYAIASPKDFYELIDFHSPKYVRALFSHNHESGKKIFLLGNRKSGKVTDLKAFKRKTTRYVQGVLNSKSEAVNNYYSPNEFYSWPRAINLAIFRANWIDIDITEKVDASKVRELEHDLIEKVIKILQKNKIPPFTGYVCSGSGGIHLYWIYAPVDAFQINKKLWKAIADILIESLQSIRALWCIDTTASKRAYGNLRIPGSVHGRTGLQARFFGGGPKYQFEELLNYLNLESLRDSLRLEKELRVVRLPNEPKSNRPKQQTQRRYGHNIKDWWLKCINTLQIHFRKQGKVPKGKRDKTAFILFVALQHLNKDTAFEKLVKINDELIGFSLEELDGLTKTAKSTFYKYKKETLAEYLEDLLDYRPEYLCTKPKVKLSSDEIKQRQKKAAKDTATKKRQSTQELVESVYKELLNDTGKKPTQRQVAERAGLGLRTVKRYWFCQVEMPEFPNQRKV</sequence>
<evidence type="ECO:0008006" key="5">
    <source>
        <dbReference type="Google" id="ProtNLM"/>
    </source>
</evidence>